<keyword evidence="3" id="KW-0964">Secreted</keyword>
<feature type="domain" description="Glycosyl hydrolase family 30 TIM-barrel" evidence="10">
    <location>
        <begin position="58"/>
        <end position="389"/>
    </location>
</feature>
<reference evidence="12 13" key="1">
    <citation type="submission" date="2016-07" db="EMBL/GenBank/DDBJ databases">
        <title>Pervasive Adenine N6-methylation of Active Genes in Fungi.</title>
        <authorList>
            <consortium name="DOE Joint Genome Institute"/>
            <person name="Mondo S.J."/>
            <person name="Dannebaum R.O."/>
            <person name="Kuo R.C."/>
            <person name="Labutti K."/>
            <person name="Haridas S."/>
            <person name="Kuo A."/>
            <person name="Salamov A."/>
            <person name="Ahrendt S.R."/>
            <person name="Lipzen A."/>
            <person name="Sullivan W."/>
            <person name="Andreopoulos W.B."/>
            <person name="Clum A."/>
            <person name="Lindquist E."/>
            <person name="Daum C."/>
            <person name="Ramamoorthy G.K."/>
            <person name="Gryganskyi A."/>
            <person name="Culley D."/>
            <person name="Magnuson J.K."/>
            <person name="James T.Y."/>
            <person name="O'Malley M.A."/>
            <person name="Stajich J.E."/>
            <person name="Spatafora J.W."/>
            <person name="Visel A."/>
            <person name="Grigoriev I.V."/>
        </authorList>
    </citation>
    <scope>NUCLEOTIDE SEQUENCE [LARGE SCALE GENOMIC DNA]</scope>
    <source>
        <strain evidence="12 13">CBS 129021</strain>
    </source>
</reference>
<dbReference type="PANTHER" id="PTHR11069">
    <property type="entry name" value="GLUCOSYLCERAMIDASE"/>
    <property type="match status" value="1"/>
</dbReference>
<evidence type="ECO:0000256" key="3">
    <source>
        <dbReference type="ARBA" id="ARBA00022525"/>
    </source>
</evidence>
<dbReference type="InParanoid" id="A0A1Y2DYY9"/>
<dbReference type="AlphaFoldDB" id="A0A1Y2DYY9"/>
<organism evidence="12 13">
    <name type="scientific">Pseudomassariella vexata</name>
    <dbReference type="NCBI Taxonomy" id="1141098"/>
    <lineage>
        <taxon>Eukaryota</taxon>
        <taxon>Fungi</taxon>
        <taxon>Dikarya</taxon>
        <taxon>Ascomycota</taxon>
        <taxon>Pezizomycotina</taxon>
        <taxon>Sordariomycetes</taxon>
        <taxon>Xylariomycetidae</taxon>
        <taxon>Amphisphaeriales</taxon>
        <taxon>Pseudomassariaceae</taxon>
        <taxon>Pseudomassariella</taxon>
    </lineage>
</organism>
<comment type="catalytic activity">
    <reaction evidence="7">
        <text>Random hydrolysis of (1-&gt;6)-linkages in (1-&gt;6)-beta-D-glucans.</text>
        <dbReference type="EC" id="3.2.1.75"/>
    </reaction>
</comment>
<dbReference type="GO" id="GO:0004348">
    <property type="term" value="F:glucosylceramidase activity"/>
    <property type="evidence" value="ECO:0007669"/>
    <property type="project" value="InterPro"/>
</dbReference>
<dbReference type="EC" id="3.2.1.75" evidence="8"/>
<dbReference type="FunFam" id="3.20.20.80:FF:000128">
    <property type="entry name" value="Endo-1,6-beta-D-glucanase neg1"/>
    <property type="match status" value="1"/>
</dbReference>
<keyword evidence="5 9" id="KW-0378">Hydrolase</keyword>
<accession>A0A1Y2DYY9</accession>
<gene>
    <name evidence="12" type="ORF">BCR38DRAFT_343752</name>
</gene>
<dbReference type="STRING" id="1141098.A0A1Y2DYY9"/>
<proteinExistence type="inferred from homology"/>
<dbReference type="PANTHER" id="PTHR11069:SF23">
    <property type="entry name" value="LYSOSOMAL ACID GLUCOSYLCERAMIDASE"/>
    <property type="match status" value="1"/>
</dbReference>
<dbReference type="SUPFAM" id="SSF51445">
    <property type="entry name" value="(Trans)glycosidases"/>
    <property type="match status" value="1"/>
</dbReference>
<comment type="similarity">
    <text evidence="2 9">Belongs to the glycosyl hydrolase 30 family.</text>
</comment>
<evidence type="ECO:0000256" key="4">
    <source>
        <dbReference type="ARBA" id="ARBA00022729"/>
    </source>
</evidence>
<dbReference type="RefSeq" id="XP_040715269.1">
    <property type="nucleotide sequence ID" value="XM_040856060.1"/>
</dbReference>
<evidence type="ECO:0000259" key="11">
    <source>
        <dbReference type="Pfam" id="PF17189"/>
    </source>
</evidence>
<dbReference type="Gene3D" id="2.60.40.1180">
    <property type="entry name" value="Golgi alpha-mannosidase II"/>
    <property type="match status" value="1"/>
</dbReference>
<dbReference type="Pfam" id="PF02055">
    <property type="entry name" value="Glyco_hydro_30"/>
    <property type="match status" value="1"/>
</dbReference>
<comment type="subcellular location">
    <subcellularLocation>
        <location evidence="1">Secreted</location>
    </subcellularLocation>
</comment>
<comment type="caution">
    <text evidence="12">The sequence shown here is derived from an EMBL/GenBank/DDBJ whole genome shotgun (WGS) entry which is preliminary data.</text>
</comment>
<dbReference type="InterPro" id="IPR017853">
    <property type="entry name" value="GH"/>
</dbReference>
<keyword evidence="6 9" id="KW-0326">Glycosidase</keyword>
<dbReference type="GO" id="GO:0006680">
    <property type="term" value="P:glucosylceramide catabolic process"/>
    <property type="evidence" value="ECO:0007669"/>
    <property type="project" value="TreeGrafter"/>
</dbReference>
<dbReference type="InterPro" id="IPR001139">
    <property type="entry name" value="Glyco_hydro_30"/>
</dbReference>
<evidence type="ECO:0000313" key="13">
    <source>
        <dbReference type="Proteomes" id="UP000193689"/>
    </source>
</evidence>
<dbReference type="EMBL" id="MCFJ01000007">
    <property type="protein sequence ID" value="ORY63855.1"/>
    <property type="molecule type" value="Genomic_DNA"/>
</dbReference>
<dbReference type="Proteomes" id="UP000193689">
    <property type="component" value="Unassembled WGS sequence"/>
</dbReference>
<dbReference type="OrthoDB" id="2160638at2759"/>
<keyword evidence="4" id="KW-0732">Signal</keyword>
<evidence type="ECO:0000256" key="8">
    <source>
        <dbReference type="ARBA" id="ARBA00038935"/>
    </source>
</evidence>
<evidence type="ECO:0000256" key="1">
    <source>
        <dbReference type="ARBA" id="ARBA00004613"/>
    </source>
</evidence>
<name>A0A1Y2DYY9_9PEZI</name>
<evidence type="ECO:0000313" key="12">
    <source>
        <dbReference type="EMBL" id="ORY63855.1"/>
    </source>
</evidence>
<evidence type="ECO:0000256" key="9">
    <source>
        <dbReference type="RuleBase" id="RU361188"/>
    </source>
</evidence>
<dbReference type="Pfam" id="PF17189">
    <property type="entry name" value="Glyco_hydro_30C"/>
    <property type="match status" value="1"/>
</dbReference>
<evidence type="ECO:0000256" key="6">
    <source>
        <dbReference type="ARBA" id="ARBA00023295"/>
    </source>
</evidence>
<dbReference type="GO" id="GO:0005576">
    <property type="term" value="C:extracellular region"/>
    <property type="evidence" value="ECO:0007669"/>
    <property type="project" value="UniProtKB-SubCell"/>
</dbReference>
<dbReference type="GO" id="GO:0016020">
    <property type="term" value="C:membrane"/>
    <property type="evidence" value="ECO:0007669"/>
    <property type="project" value="GOC"/>
</dbReference>
<protein>
    <recommendedName>
        <fullName evidence="8">glucan endo-1,6-beta-glucosidase</fullName>
        <ecNumber evidence="8">3.2.1.75</ecNumber>
    </recommendedName>
</protein>
<dbReference type="GeneID" id="63772272"/>
<dbReference type="InterPro" id="IPR033453">
    <property type="entry name" value="Glyco_hydro_30_TIM-barrel"/>
</dbReference>
<dbReference type="Gene3D" id="3.20.20.80">
    <property type="entry name" value="Glycosidases"/>
    <property type="match status" value="1"/>
</dbReference>
<dbReference type="InterPro" id="IPR013780">
    <property type="entry name" value="Glyco_hydro_b"/>
</dbReference>
<evidence type="ECO:0000256" key="5">
    <source>
        <dbReference type="ARBA" id="ARBA00022801"/>
    </source>
</evidence>
<evidence type="ECO:0000256" key="2">
    <source>
        <dbReference type="ARBA" id="ARBA00005382"/>
    </source>
</evidence>
<evidence type="ECO:0000256" key="7">
    <source>
        <dbReference type="ARBA" id="ARBA00036633"/>
    </source>
</evidence>
<evidence type="ECO:0000259" key="10">
    <source>
        <dbReference type="Pfam" id="PF02055"/>
    </source>
</evidence>
<keyword evidence="13" id="KW-1185">Reference proteome</keyword>
<dbReference type="PRINTS" id="PR00843">
    <property type="entry name" value="GLHYDRLASE30"/>
</dbReference>
<dbReference type="InterPro" id="IPR033452">
    <property type="entry name" value="GH30_C"/>
</dbReference>
<feature type="domain" description="Glycosyl hydrolase family 30 beta sandwich" evidence="11">
    <location>
        <begin position="406"/>
        <end position="458"/>
    </location>
</feature>
<dbReference type="GO" id="GO:0046557">
    <property type="term" value="F:glucan endo-1,6-beta-glucosidase activity"/>
    <property type="evidence" value="ECO:0007669"/>
    <property type="project" value="UniProtKB-EC"/>
</dbReference>
<sequence length="461" mass="49624">MPRLKPHQSSAQAFCSSSDGVYKLSTFDAPVSGTGTPGNAPTWKLTVDDTSSGYKQKVTGFGAAVTDATVSLISALSADVKAKLLRELMTSDGVDFSLLRHTIASSDLSGPPAYSYDDNSGNADTTLAGFDLGDRGNSMADLLADMKALKADLTILGSVWAPPAWMQLDNALTGTTVNNNLDHDYVDAYAQYFVKYIKAYTAKGAPINAITIQNEPLNSQSGYPTMYIYADESGSLIKDNVGPALKAAGLKTEVWAYDHNTDVPSYPQTVIDTASEYVNTVAWHCYASNNNWTVLTDFHTANPSVRQYQTECWTSSTTSWDQASGFTIGPLQNWAQGSLAWTLGSDTSFGPHLDGGCETCRGLVVVDTSAGTYEFQVDYYMMGQYSKFIPRGAMILHGSGSYTYEDGSGIQSVASVNPDGTRTVVIENKFGNDVYVTVKMKSGETWSGRVHASSVVTWILP</sequence>